<keyword evidence="4 8" id="KW-0808">Transferase</keyword>
<name>A0A5B8RH73_9ZZZZ</name>
<evidence type="ECO:0000313" key="8">
    <source>
        <dbReference type="EMBL" id="QEA06107.1"/>
    </source>
</evidence>
<dbReference type="SUPFAM" id="SSF52507">
    <property type="entry name" value="Homo-oligomeric flavin-containing Cys decarboxylases, HFCD"/>
    <property type="match status" value="1"/>
</dbReference>
<dbReference type="GO" id="GO:0016831">
    <property type="term" value="F:carboxy-lyase activity"/>
    <property type="evidence" value="ECO:0007669"/>
    <property type="project" value="TreeGrafter"/>
</dbReference>
<comment type="similarity">
    <text evidence="5">Belongs to the UbiX/PAD1 family.</text>
</comment>
<evidence type="ECO:0000256" key="4">
    <source>
        <dbReference type="ARBA" id="ARBA00022679"/>
    </source>
</evidence>
<organism evidence="8">
    <name type="scientific">uncultured organism</name>
    <dbReference type="NCBI Taxonomy" id="155900"/>
    <lineage>
        <taxon>unclassified sequences</taxon>
        <taxon>environmental samples</taxon>
    </lineage>
</organism>
<dbReference type="InterPro" id="IPR036551">
    <property type="entry name" value="Flavin_trans-like"/>
</dbReference>
<keyword evidence="3" id="KW-0288">FMN</keyword>
<evidence type="ECO:0000259" key="7">
    <source>
        <dbReference type="Pfam" id="PF02441"/>
    </source>
</evidence>
<dbReference type="EC" id="2.5.1.129" evidence="6"/>
<dbReference type="AlphaFoldDB" id="A0A5B8RH73"/>
<protein>
    <recommendedName>
        <fullName evidence="6">flavin prenyltransferase</fullName>
        <ecNumber evidence="6">2.5.1.129</ecNumber>
    </recommendedName>
</protein>
<accession>A0A5B8RH73</accession>
<sequence>MRTSTPAERPRMIVGVTGASGTVIGMRLLERLRALEVDTHLVMSRAAHLTLHHELGLKPAAMHALADTVHPVEDVGAAISSGSFRTLGMIVAPCSMKTLAEIATGVTGNLLSRAADVVLKERQRLVLLARETPLHAVHLRNMLTVTEMGGIVVPPVPAFYNEPRSIDDILEHIVGRTLDLFGLDTGRVRRWGGETSAPP</sequence>
<keyword evidence="1" id="KW-0637">Prenyltransferase</keyword>
<dbReference type="EMBL" id="MN079125">
    <property type="protein sequence ID" value="QEA06107.1"/>
    <property type="molecule type" value="Genomic_DNA"/>
</dbReference>
<evidence type="ECO:0000256" key="6">
    <source>
        <dbReference type="ARBA" id="ARBA00066834"/>
    </source>
</evidence>
<dbReference type="Gene3D" id="3.40.50.1950">
    <property type="entry name" value="Flavin prenyltransferase-like"/>
    <property type="match status" value="1"/>
</dbReference>
<evidence type="ECO:0000256" key="2">
    <source>
        <dbReference type="ARBA" id="ARBA00022630"/>
    </source>
</evidence>
<keyword evidence="2" id="KW-0285">Flavoprotein</keyword>
<dbReference type="FunFam" id="3.40.50.1950:FF:000001">
    <property type="entry name" value="Flavin prenyltransferase UbiX"/>
    <property type="match status" value="1"/>
</dbReference>
<dbReference type="HAMAP" id="MF_01984">
    <property type="entry name" value="ubiX_pad"/>
    <property type="match status" value="1"/>
</dbReference>
<reference evidence="8" key="1">
    <citation type="submission" date="2019-06" db="EMBL/GenBank/DDBJ databases">
        <authorList>
            <person name="Murdoch R.W."/>
            <person name="Fathepure B."/>
        </authorList>
    </citation>
    <scope>NUCLEOTIDE SEQUENCE</scope>
</reference>
<dbReference type="InterPro" id="IPR004507">
    <property type="entry name" value="UbiX-like"/>
</dbReference>
<dbReference type="NCBIfam" id="TIGR00421">
    <property type="entry name" value="ubiX_pad"/>
    <property type="match status" value="1"/>
</dbReference>
<dbReference type="InterPro" id="IPR003382">
    <property type="entry name" value="Flavoprotein"/>
</dbReference>
<dbReference type="PANTHER" id="PTHR43374:SF1">
    <property type="entry name" value="FLAVIN PRENYLTRANSFERASE PAD1, MITOCHONDRIAL"/>
    <property type="match status" value="1"/>
</dbReference>
<dbReference type="PANTHER" id="PTHR43374">
    <property type="entry name" value="FLAVIN PRENYLTRANSFERASE"/>
    <property type="match status" value="1"/>
</dbReference>
<feature type="domain" description="Flavoprotein" evidence="7">
    <location>
        <begin position="11"/>
        <end position="180"/>
    </location>
</feature>
<proteinExistence type="inferred from homology"/>
<dbReference type="Pfam" id="PF02441">
    <property type="entry name" value="Flavoprotein"/>
    <property type="match status" value="1"/>
</dbReference>
<evidence type="ECO:0000256" key="5">
    <source>
        <dbReference type="ARBA" id="ARBA00060793"/>
    </source>
</evidence>
<evidence type="ECO:0000256" key="1">
    <source>
        <dbReference type="ARBA" id="ARBA00022602"/>
    </source>
</evidence>
<dbReference type="NCBIfam" id="NF004685">
    <property type="entry name" value="PRK06029.1"/>
    <property type="match status" value="1"/>
</dbReference>
<gene>
    <name evidence="8" type="primary">bsdB</name>
    <name evidence="8" type="ORF">KBTEX_02436</name>
</gene>
<evidence type="ECO:0000256" key="3">
    <source>
        <dbReference type="ARBA" id="ARBA00022643"/>
    </source>
</evidence>
<dbReference type="GO" id="GO:0106141">
    <property type="term" value="F:flavin prenyltransferase activity"/>
    <property type="evidence" value="ECO:0007669"/>
    <property type="project" value="UniProtKB-EC"/>
</dbReference>